<gene>
    <name evidence="1" type="ORF">QFC21_005262</name>
</gene>
<evidence type="ECO:0000313" key="1">
    <source>
        <dbReference type="EMBL" id="KAJ9096440.1"/>
    </source>
</evidence>
<dbReference type="EMBL" id="JASBWT010000019">
    <property type="protein sequence ID" value="KAJ9096440.1"/>
    <property type="molecule type" value="Genomic_DNA"/>
</dbReference>
<protein>
    <submittedName>
        <fullName evidence="1">Uncharacterized protein</fullName>
    </submittedName>
</protein>
<accession>A0ACC2VBH1</accession>
<sequence>MSRFYTQRQHSRRTSSAARMEMRHVIDMTQVDEEADAEEEASRPSDDERGSSAGASAGKSETEMRVQVDEVEEEKEEPERQVLPGDLLHALATLETFRRMADAGINDEWGLGAGTVRQMAFFNSVGGGNVPRRNNLNANAGDAQRRNGDGSGNNKETGVAADIEVNLDGRVPARAKFSRGEAMYDIPIEPLAEWLSSLTDPDHLEKVRYTLENAATPYDYFRIDERINEAYQPHAIHDLVPNNNAYAPWISAGRSAKTDVPNVPIVRELRIDITTLHPSAIYRLEQLRRRQLRQRVLPMRMDVWVEEKESEWIKQRTKEKRAAQRVEREKERQRLQAEEEEERQRLAEEKRKQQEETVRRHLGLSTGTSSRRNRRSSEHDPDHHSDRSSEMSPVPSNVSSPSPPPPQIFHEVQESVPFPFATPSLPVAASSQPAAATSSRPPPPSPTPQPRSARPTCQTTAPDEVIDLTEPDIPVAVPRRIKFKFKGASLSLFNPNHKQPAKPVESSSAGPETTSQQTTPKAGPSNATSITERAPFSARSNGSGAKLPNGDTRPRRPPPILSHASLAELGAGFSVPSRADDARKRTEAHKGTPPPPAVLSGSSNSPISKGHFSVEEEVHAQQKSTRGLPTTTGATRDSPRSTSTRNVVEKLGNMLKDQQAAETSAGRHNDSADRVVIDLTLALDGDEVDVGPVSNDKSGRTGAVLPSHRARRRITLSKDPEEPAYIPSSSQQQDEEDEARVEELDILGEANPDDSPDCTVQVDDDMPGFMEESRSNRGKASSSARSREVIIIIDDDTDEDDVGTVPKTTPIPSTSTSSASKRAALQSPGPASISAEQVSSVDRTLPQRDTGDNASAIDASKQQDTDMDMMIDNELEPVSLEDTRSWELQRDSPPPKHAAESPDNNKGPQRSSGHKGKARADQLNLTINTPSNDRTQVDGRSEKWAASSKVIQIRGITGPTATDTEDTSADTTSANTPLRSPPPILPGEHAAHSAPPRTLPVPLVAPSSYAPPPSSAPALPATVDTLTLLLPPVPIVPSAKKKTSALAAPLASDIMTNVMPPLPEPSVTVQTVQMSVESQSQSVPNSARGGLARQRQSEAFYAALASSFLNRCGAAPSLPSMYDAGSSSQMRHHPPGLWFNSSKGTSQSSSTPPDQFMSLHRASMTTTCDPRDVFGQIKAEVPDVAPSSESIRNDVNTSSDTERQDEDQILERARYRKQRRPSRELSPLKPPTMQATITPAASRSQPAEVSDDEFELQETTWHRQGRSSRGKRKNYAEVPLEDIRPPKRQRTSASSRNSRARLYDVPDDSDDEEPIWVSGRNLRYGETVLEVCIPIKQRPFSPSPPPLPRIPRPNLKIILKV</sequence>
<keyword evidence="2" id="KW-1185">Reference proteome</keyword>
<comment type="caution">
    <text evidence="1">The sequence shown here is derived from an EMBL/GenBank/DDBJ whole genome shotgun (WGS) entry which is preliminary data.</text>
</comment>
<reference evidence="1" key="1">
    <citation type="submission" date="2023-04" db="EMBL/GenBank/DDBJ databases">
        <title>Draft Genome sequencing of Naganishia species isolated from polar environments using Oxford Nanopore Technology.</title>
        <authorList>
            <person name="Leo P."/>
            <person name="Venkateswaran K."/>
        </authorList>
    </citation>
    <scope>NUCLEOTIDE SEQUENCE</scope>
    <source>
        <strain evidence="1">MNA-CCFEE 5423</strain>
    </source>
</reference>
<evidence type="ECO:0000313" key="2">
    <source>
        <dbReference type="Proteomes" id="UP001227268"/>
    </source>
</evidence>
<dbReference type="Proteomes" id="UP001227268">
    <property type="component" value="Unassembled WGS sequence"/>
</dbReference>
<organism evidence="1 2">
    <name type="scientific">Naganishia friedmannii</name>
    <dbReference type="NCBI Taxonomy" id="89922"/>
    <lineage>
        <taxon>Eukaryota</taxon>
        <taxon>Fungi</taxon>
        <taxon>Dikarya</taxon>
        <taxon>Basidiomycota</taxon>
        <taxon>Agaricomycotina</taxon>
        <taxon>Tremellomycetes</taxon>
        <taxon>Filobasidiales</taxon>
        <taxon>Filobasidiaceae</taxon>
        <taxon>Naganishia</taxon>
    </lineage>
</organism>
<proteinExistence type="predicted"/>
<name>A0ACC2VBH1_9TREE</name>